<dbReference type="PANTHER" id="PTHR23278">
    <property type="entry name" value="SIDESTEP PROTEIN"/>
    <property type="match status" value="1"/>
</dbReference>
<dbReference type="SMART" id="SM00408">
    <property type="entry name" value="IGc2"/>
    <property type="match status" value="1"/>
</dbReference>
<accession>A0A443S8L1</accession>
<reference evidence="2 3" key="1">
    <citation type="journal article" date="2018" name="Gigascience">
        <title>Genomes of trombidid mites reveal novel predicted allergens and laterally-transferred genes associated with secondary metabolism.</title>
        <authorList>
            <person name="Dong X."/>
            <person name="Chaisiri K."/>
            <person name="Xia D."/>
            <person name="Armstrong S.D."/>
            <person name="Fang Y."/>
            <person name="Donnelly M.J."/>
            <person name="Kadowaki T."/>
            <person name="McGarry J.W."/>
            <person name="Darby A.C."/>
            <person name="Makepeace B.L."/>
        </authorList>
    </citation>
    <scope>NUCLEOTIDE SEQUENCE [LARGE SCALE GENOMIC DNA]</scope>
    <source>
        <strain evidence="2">UoL-UT</strain>
    </source>
</reference>
<dbReference type="InterPro" id="IPR013783">
    <property type="entry name" value="Ig-like_fold"/>
</dbReference>
<feature type="domain" description="Ig-like" evidence="1">
    <location>
        <begin position="11"/>
        <end position="128"/>
    </location>
</feature>
<dbReference type="EMBL" id="NCKV01005727">
    <property type="protein sequence ID" value="RWS23889.1"/>
    <property type="molecule type" value="Genomic_DNA"/>
</dbReference>
<dbReference type="InterPro" id="IPR007110">
    <property type="entry name" value="Ig-like_dom"/>
</dbReference>
<gene>
    <name evidence="2" type="ORF">B4U80_08648</name>
</gene>
<dbReference type="Gene3D" id="2.60.40.10">
    <property type="entry name" value="Immunoglobulins"/>
    <property type="match status" value="1"/>
</dbReference>
<evidence type="ECO:0000313" key="2">
    <source>
        <dbReference type="EMBL" id="RWS23889.1"/>
    </source>
</evidence>
<comment type="caution">
    <text evidence="2">The sequence shown here is derived from an EMBL/GenBank/DDBJ whole genome shotgun (WGS) entry which is preliminary data.</text>
</comment>
<feature type="non-terminal residue" evidence="2">
    <location>
        <position position="274"/>
    </location>
</feature>
<protein>
    <submittedName>
        <fullName evidence="2">B-cell receptor CD22-like protein</fullName>
    </submittedName>
</protein>
<name>A0A443S8L1_9ACAR</name>
<dbReference type="PANTHER" id="PTHR23278:SF19">
    <property type="entry name" value="OBSCURIN"/>
    <property type="match status" value="1"/>
</dbReference>
<sequence>MSRIFLLLSDPPVVSLVLGTSNARQGIVEGIDVYFQCNVQIIYSTLSVNKSIMQANACERGKRTLLANPSVHSISWLFNEKHVQKQFAMDVNNSTLLIHNVKRIHSGLYRCTANNEIGQGFSENVQLNVNCKNIHNKVTYNVYSYGQNASLREFVRKQREVIKRNAVVLVVAPECSENQRTYYGLFGDKKVNIVCELNANPSNIEFEWYLDDTNSVDENSVNLSLLPIANQKSKSFAVYESSDNFAVNFTRIHCLGKNRIGVQREPCTYIIIPA</sequence>
<dbReference type="InterPro" id="IPR003599">
    <property type="entry name" value="Ig_sub"/>
</dbReference>
<dbReference type="Proteomes" id="UP000288716">
    <property type="component" value="Unassembled WGS sequence"/>
</dbReference>
<organism evidence="2 3">
    <name type="scientific">Leptotrombidium deliense</name>
    <dbReference type="NCBI Taxonomy" id="299467"/>
    <lineage>
        <taxon>Eukaryota</taxon>
        <taxon>Metazoa</taxon>
        <taxon>Ecdysozoa</taxon>
        <taxon>Arthropoda</taxon>
        <taxon>Chelicerata</taxon>
        <taxon>Arachnida</taxon>
        <taxon>Acari</taxon>
        <taxon>Acariformes</taxon>
        <taxon>Trombidiformes</taxon>
        <taxon>Prostigmata</taxon>
        <taxon>Anystina</taxon>
        <taxon>Parasitengona</taxon>
        <taxon>Trombiculoidea</taxon>
        <taxon>Trombiculidae</taxon>
        <taxon>Leptotrombidium</taxon>
    </lineage>
</organism>
<dbReference type="VEuPathDB" id="VectorBase:LDEU008152"/>
<keyword evidence="3" id="KW-1185">Reference proteome</keyword>
<dbReference type="AlphaFoldDB" id="A0A443S8L1"/>
<dbReference type="OrthoDB" id="10039395at2759"/>
<evidence type="ECO:0000259" key="1">
    <source>
        <dbReference type="PROSITE" id="PS50835"/>
    </source>
</evidence>
<dbReference type="InterPro" id="IPR013098">
    <property type="entry name" value="Ig_I-set"/>
</dbReference>
<proteinExistence type="predicted"/>
<dbReference type="InterPro" id="IPR003598">
    <property type="entry name" value="Ig_sub2"/>
</dbReference>
<dbReference type="InterPro" id="IPR036179">
    <property type="entry name" value="Ig-like_dom_sf"/>
</dbReference>
<dbReference type="SMART" id="SM00409">
    <property type="entry name" value="IG"/>
    <property type="match status" value="1"/>
</dbReference>
<evidence type="ECO:0000313" key="3">
    <source>
        <dbReference type="Proteomes" id="UP000288716"/>
    </source>
</evidence>
<dbReference type="SUPFAM" id="SSF48726">
    <property type="entry name" value="Immunoglobulin"/>
    <property type="match status" value="1"/>
</dbReference>
<dbReference type="STRING" id="299467.A0A443S8L1"/>
<keyword evidence="2" id="KW-0675">Receptor</keyword>
<dbReference type="Pfam" id="PF07679">
    <property type="entry name" value="I-set"/>
    <property type="match status" value="1"/>
</dbReference>
<dbReference type="PROSITE" id="PS50835">
    <property type="entry name" value="IG_LIKE"/>
    <property type="match status" value="1"/>
</dbReference>